<reference evidence="1" key="1">
    <citation type="journal article" date="2019" name="bioRxiv">
        <title>The Genome of the Zebra Mussel, Dreissena polymorpha: A Resource for Invasive Species Research.</title>
        <authorList>
            <person name="McCartney M.A."/>
            <person name="Auch B."/>
            <person name="Kono T."/>
            <person name="Mallez S."/>
            <person name="Zhang Y."/>
            <person name="Obille A."/>
            <person name="Becker A."/>
            <person name="Abrahante J.E."/>
            <person name="Garbe J."/>
            <person name="Badalamenti J.P."/>
            <person name="Herman A."/>
            <person name="Mangelson H."/>
            <person name="Liachko I."/>
            <person name="Sullivan S."/>
            <person name="Sone E.D."/>
            <person name="Koren S."/>
            <person name="Silverstein K.A.T."/>
            <person name="Beckman K.B."/>
            <person name="Gohl D.M."/>
        </authorList>
    </citation>
    <scope>NUCLEOTIDE SEQUENCE</scope>
    <source>
        <strain evidence="1">Duluth1</strain>
        <tissue evidence="1">Whole animal</tissue>
    </source>
</reference>
<proteinExistence type="predicted"/>
<evidence type="ECO:0000313" key="2">
    <source>
        <dbReference type="Proteomes" id="UP000828390"/>
    </source>
</evidence>
<dbReference type="SUPFAM" id="SSF101898">
    <property type="entry name" value="NHL repeat"/>
    <property type="match status" value="1"/>
</dbReference>
<sequence length="216" mass="23985">MKCMILNERLQRLGTPYTFKSSPKDVVVFSRSELALTMGKQKIICIMSVDSDNVISLTREISTSCEYFSICCITPTNMVVSTSNNPCHVRMISVDGVETDFDHLEFHKKTYKQGESMSTYVKPKNTLLLTDRFAHTVYMYNTVKGTTNAVTDRNIKEPRGACVGPSDTVLVCSSLNNSIVHLTVGGEILGKYPVYMQHPFSLCVSTDGNMLAVANN</sequence>
<name>A0A9D4FUX7_DREPO</name>
<organism evidence="1 2">
    <name type="scientific">Dreissena polymorpha</name>
    <name type="common">Zebra mussel</name>
    <name type="synonym">Mytilus polymorpha</name>
    <dbReference type="NCBI Taxonomy" id="45954"/>
    <lineage>
        <taxon>Eukaryota</taxon>
        <taxon>Metazoa</taxon>
        <taxon>Spiralia</taxon>
        <taxon>Lophotrochozoa</taxon>
        <taxon>Mollusca</taxon>
        <taxon>Bivalvia</taxon>
        <taxon>Autobranchia</taxon>
        <taxon>Heteroconchia</taxon>
        <taxon>Euheterodonta</taxon>
        <taxon>Imparidentia</taxon>
        <taxon>Neoheterodontei</taxon>
        <taxon>Myida</taxon>
        <taxon>Dreissenoidea</taxon>
        <taxon>Dreissenidae</taxon>
        <taxon>Dreissena</taxon>
    </lineage>
</organism>
<dbReference type="InterPro" id="IPR011042">
    <property type="entry name" value="6-blade_b-propeller_TolB-like"/>
</dbReference>
<comment type="caution">
    <text evidence="1">The sequence shown here is derived from an EMBL/GenBank/DDBJ whole genome shotgun (WGS) entry which is preliminary data.</text>
</comment>
<evidence type="ECO:0000313" key="1">
    <source>
        <dbReference type="EMBL" id="KAH3805480.1"/>
    </source>
</evidence>
<gene>
    <name evidence="1" type="ORF">DPMN_133783</name>
</gene>
<dbReference type="Gene3D" id="2.120.10.30">
    <property type="entry name" value="TolB, C-terminal domain"/>
    <property type="match status" value="1"/>
</dbReference>
<keyword evidence="2" id="KW-1185">Reference proteome</keyword>
<dbReference type="AlphaFoldDB" id="A0A9D4FUX7"/>
<reference evidence="1" key="2">
    <citation type="submission" date="2020-11" db="EMBL/GenBank/DDBJ databases">
        <authorList>
            <person name="McCartney M.A."/>
            <person name="Auch B."/>
            <person name="Kono T."/>
            <person name="Mallez S."/>
            <person name="Becker A."/>
            <person name="Gohl D.M."/>
            <person name="Silverstein K.A.T."/>
            <person name="Koren S."/>
            <person name="Bechman K.B."/>
            <person name="Herman A."/>
            <person name="Abrahante J.E."/>
            <person name="Garbe J."/>
        </authorList>
    </citation>
    <scope>NUCLEOTIDE SEQUENCE</scope>
    <source>
        <strain evidence="1">Duluth1</strain>
        <tissue evidence="1">Whole animal</tissue>
    </source>
</reference>
<protein>
    <submittedName>
        <fullName evidence="1">Uncharacterized protein</fullName>
    </submittedName>
</protein>
<dbReference type="Proteomes" id="UP000828390">
    <property type="component" value="Unassembled WGS sequence"/>
</dbReference>
<dbReference type="EMBL" id="JAIWYP010000006">
    <property type="protein sequence ID" value="KAH3805480.1"/>
    <property type="molecule type" value="Genomic_DNA"/>
</dbReference>
<accession>A0A9D4FUX7</accession>